<feature type="compositionally biased region" description="Basic and acidic residues" evidence="2">
    <location>
        <begin position="42"/>
        <end position="61"/>
    </location>
</feature>
<sequence>MAFFQGSRGGNSRGNESNPIGSASLVSQEYQLPVDPVEIEDWSDKSESSPEESHKKDGRVYRGKEENLQFASAWLKCSNDPVLSIDKRGDRYWKDVEAETREAYKKVVKKKGPFALEYWWRAGKDQLKWTKAQLKGKGKSVYSEDNILNENVQDFNELQLRKAIAAEKMAEATLVNAEAKKIQAEANNKMVEAKKERARL</sequence>
<dbReference type="EMBL" id="CM003529">
    <property type="protein sequence ID" value="RCV13181.1"/>
    <property type="molecule type" value="Genomic_DNA"/>
</dbReference>
<evidence type="ECO:0000313" key="3">
    <source>
        <dbReference type="EMBL" id="RCV13181.1"/>
    </source>
</evidence>
<dbReference type="PANTHER" id="PTHR45224">
    <property type="entry name" value="OS01G0527900 PROTEIN-RELATED"/>
    <property type="match status" value="1"/>
</dbReference>
<evidence type="ECO:0000256" key="2">
    <source>
        <dbReference type="SAM" id="MobiDB-lite"/>
    </source>
</evidence>
<keyword evidence="1" id="KW-0175">Coiled coil</keyword>
<feature type="coiled-coil region" evidence="1">
    <location>
        <begin position="167"/>
        <end position="196"/>
    </location>
</feature>
<dbReference type="OrthoDB" id="692133at2759"/>
<evidence type="ECO:0000256" key="1">
    <source>
        <dbReference type="SAM" id="Coils"/>
    </source>
</evidence>
<reference evidence="3" key="1">
    <citation type="journal article" date="2012" name="Nat. Biotechnol.">
        <title>Reference genome sequence of the model plant Setaria.</title>
        <authorList>
            <person name="Bennetzen J.L."/>
            <person name="Schmutz J."/>
            <person name="Wang H."/>
            <person name="Percifield R."/>
            <person name="Hawkins J."/>
            <person name="Pontaroli A.C."/>
            <person name="Estep M."/>
            <person name="Feng L."/>
            <person name="Vaughn J.N."/>
            <person name="Grimwood J."/>
            <person name="Jenkins J."/>
            <person name="Barry K."/>
            <person name="Lindquist E."/>
            <person name="Hellsten U."/>
            <person name="Deshpande S."/>
            <person name="Wang X."/>
            <person name="Wu X."/>
            <person name="Mitros T."/>
            <person name="Triplett J."/>
            <person name="Yang X."/>
            <person name="Ye C.Y."/>
            <person name="Mauro-Herrera M."/>
            <person name="Wang L."/>
            <person name="Li P."/>
            <person name="Sharma M."/>
            <person name="Sharma R."/>
            <person name="Ronald P.C."/>
            <person name="Panaud O."/>
            <person name="Kellogg E.A."/>
            <person name="Brutnell T.P."/>
            <person name="Doust A.N."/>
            <person name="Tuskan G.A."/>
            <person name="Rokhsar D."/>
            <person name="Devos K.M."/>
        </authorList>
    </citation>
    <scope>NUCLEOTIDE SEQUENCE [LARGE SCALE GENOMIC DNA]</scope>
    <source>
        <strain evidence="3">Yugu1</strain>
    </source>
</reference>
<dbReference type="AlphaFoldDB" id="A0A368Q5B0"/>
<gene>
    <name evidence="3" type="ORF">SETIT_2G327000v2</name>
</gene>
<feature type="region of interest" description="Disordered" evidence="2">
    <location>
        <begin position="1"/>
        <end position="25"/>
    </location>
</feature>
<feature type="compositionally biased region" description="Polar residues" evidence="2">
    <location>
        <begin position="16"/>
        <end position="25"/>
    </location>
</feature>
<evidence type="ECO:0008006" key="4">
    <source>
        <dbReference type="Google" id="ProtNLM"/>
    </source>
</evidence>
<organism evidence="3">
    <name type="scientific">Setaria italica</name>
    <name type="common">Foxtail millet</name>
    <name type="synonym">Panicum italicum</name>
    <dbReference type="NCBI Taxonomy" id="4555"/>
    <lineage>
        <taxon>Eukaryota</taxon>
        <taxon>Viridiplantae</taxon>
        <taxon>Streptophyta</taxon>
        <taxon>Embryophyta</taxon>
        <taxon>Tracheophyta</taxon>
        <taxon>Spermatophyta</taxon>
        <taxon>Magnoliopsida</taxon>
        <taxon>Liliopsida</taxon>
        <taxon>Poales</taxon>
        <taxon>Poaceae</taxon>
        <taxon>PACMAD clade</taxon>
        <taxon>Panicoideae</taxon>
        <taxon>Panicodae</taxon>
        <taxon>Paniceae</taxon>
        <taxon>Cenchrinae</taxon>
        <taxon>Setaria</taxon>
    </lineage>
</organism>
<protein>
    <recommendedName>
        <fullName evidence="4">No apical meristem-associated C-terminal domain-containing protein</fullName>
    </recommendedName>
</protein>
<feature type="region of interest" description="Disordered" evidence="2">
    <location>
        <begin position="39"/>
        <end position="61"/>
    </location>
</feature>
<name>A0A368Q5B0_SETIT</name>
<dbReference type="STRING" id="4555.A0A368Q5B0"/>
<reference evidence="3" key="2">
    <citation type="submission" date="2015-07" db="EMBL/GenBank/DDBJ databases">
        <authorList>
            <person name="Noorani M."/>
        </authorList>
    </citation>
    <scope>NUCLEOTIDE SEQUENCE</scope>
    <source>
        <strain evidence="3">Yugu1</strain>
    </source>
</reference>
<proteinExistence type="predicted"/>
<accession>A0A368Q5B0</accession>